<dbReference type="InterPro" id="IPR039809">
    <property type="entry name" value="Chemokine_b/g/d"/>
</dbReference>
<sequence>MSLVTITLISSILLILFPHTSAAYGPLNYACCVKYTRNPLPYGVIKGFMEQKSTEVCRIGAIIFFTKNDKKVCASIKDQWVRTALARLRSKIAKLTEQENKHLTTAELITKNP</sequence>
<gene>
    <name evidence="1" type="ORF">Q8A67_008787</name>
</gene>
<proteinExistence type="predicted"/>
<dbReference type="GO" id="GO:0006955">
    <property type="term" value="P:immune response"/>
    <property type="evidence" value="ECO:0007669"/>
    <property type="project" value="InterPro"/>
</dbReference>
<dbReference type="PANTHER" id="PTHR12015:SF108">
    <property type="entry name" value="C-C MOTIF CHEMOKINE 20"/>
    <property type="match status" value="1"/>
</dbReference>
<dbReference type="InterPro" id="IPR036048">
    <property type="entry name" value="Interleukin_8-like_sf"/>
</dbReference>
<name>A0AA88PTV6_9TELE</name>
<dbReference type="InterPro" id="IPR001811">
    <property type="entry name" value="Chemokine_IL8-like_dom"/>
</dbReference>
<dbReference type="GO" id="GO:0005615">
    <property type="term" value="C:extracellular space"/>
    <property type="evidence" value="ECO:0007669"/>
    <property type="project" value="UniProtKB-KW"/>
</dbReference>
<dbReference type="Pfam" id="PF00048">
    <property type="entry name" value="IL8"/>
    <property type="match status" value="1"/>
</dbReference>
<evidence type="ECO:0000313" key="2">
    <source>
        <dbReference type="Proteomes" id="UP001187343"/>
    </source>
</evidence>
<organism evidence="1 2">
    <name type="scientific">Cirrhinus molitorella</name>
    <name type="common">mud carp</name>
    <dbReference type="NCBI Taxonomy" id="172907"/>
    <lineage>
        <taxon>Eukaryota</taxon>
        <taxon>Metazoa</taxon>
        <taxon>Chordata</taxon>
        <taxon>Craniata</taxon>
        <taxon>Vertebrata</taxon>
        <taxon>Euteleostomi</taxon>
        <taxon>Actinopterygii</taxon>
        <taxon>Neopterygii</taxon>
        <taxon>Teleostei</taxon>
        <taxon>Ostariophysi</taxon>
        <taxon>Cypriniformes</taxon>
        <taxon>Cyprinidae</taxon>
        <taxon>Labeoninae</taxon>
        <taxon>Labeonini</taxon>
        <taxon>Cirrhinus</taxon>
    </lineage>
</organism>
<dbReference type="SUPFAM" id="SSF54117">
    <property type="entry name" value="Interleukin 8-like chemokines"/>
    <property type="match status" value="1"/>
</dbReference>
<reference evidence="1" key="1">
    <citation type="submission" date="2023-08" db="EMBL/GenBank/DDBJ databases">
        <title>Chromosome-level Genome Assembly of mud carp (Cirrhinus molitorella).</title>
        <authorList>
            <person name="Liu H."/>
        </authorList>
    </citation>
    <scope>NUCLEOTIDE SEQUENCE</scope>
    <source>
        <strain evidence="1">Prfri</strain>
        <tissue evidence="1">Muscle</tissue>
    </source>
</reference>
<dbReference type="PANTHER" id="PTHR12015">
    <property type="entry name" value="SMALL INDUCIBLE CYTOKINE A"/>
    <property type="match status" value="1"/>
</dbReference>
<keyword evidence="2" id="KW-1185">Reference proteome</keyword>
<dbReference type="AlphaFoldDB" id="A0AA88PTV6"/>
<dbReference type="GO" id="GO:0008009">
    <property type="term" value="F:chemokine activity"/>
    <property type="evidence" value="ECO:0007669"/>
    <property type="project" value="InterPro"/>
</dbReference>
<protein>
    <submittedName>
        <fullName evidence="1">Uncharacterized protein</fullName>
    </submittedName>
</protein>
<dbReference type="SMART" id="SM00199">
    <property type="entry name" value="SCY"/>
    <property type="match status" value="1"/>
</dbReference>
<dbReference type="Proteomes" id="UP001187343">
    <property type="component" value="Unassembled WGS sequence"/>
</dbReference>
<accession>A0AA88PTV6</accession>
<dbReference type="Gene3D" id="2.40.50.40">
    <property type="match status" value="1"/>
</dbReference>
<evidence type="ECO:0000313" key="1">
    <source>
        <dbReference type="EMBL" id="KAK2900672.1"/>
    </source>
</evidence>
<dbReference type="EMBL" id="JAUYZG010000008">
    <property type="protein sequence ID" value="KAK2900672.1"/>
    <property type="molecule type" value="Genomic_DNA"/>
</dbReference>
<comment type="caution">
    <text evidence="1">The sequence shown here is derived from an EMBL/GenBank/DDBJ whole genome shotgun (WGS) entry which is preliminary data.</text>
</comment>